<comment type="subcellular location">
    <subcellularLocation>
        <location evidence="1">Membrane</location>
        <topology evidence="1">Single-pass membrane protein</topology>
    </subcellularLocation>
</comment>
<organism evidence="7 8">
    <name type="scientific">Asticcacaulis benevestitus DSM 16100 = ATCC BAA-896</name>
    <dbReference type="NCBI Taxonomy" id="1121022"/>
    <lineage>
        <taxon>Bacteria</taxon>
        <taxon>Pseudomonadati</taxon>
        <taxon>Pseudomonadota</taxon>
        <taxon>Alphaproteobacteria</taxon>
        <taxon>Caulobacterales</taxon>
        <taxon>Caulobacteraceae</taxon>
        <taxon>Asticcacaulis</taxon>
    </lineage>
</organism>
<dbReference type="InterPro" id="IPR032710">
    <property type="entry name" value="NTF2-like_dom_sf"/>
</dbReference>
<dbReference type="GO" id="GO:0030255">
    <property type="term" value="P:protein secretion by the type IV secretion system"/>
    <property type="evidence" value="ECO:0007669"/>
    <property type="project" value="InterPro"/>
</dbReference>
<dbReference type="SUPFAM" id="SSF54427">
    <property type="entry name" value="NTF2-like"/>
    <property type="match status" value="1"/>
</dbReference>
<keyword evidence="2 5" id="KW-0812">Transmembrane</keyword>
<reference evidence="7 8" key="1">
    <citation type="journal article" date="2014" name="Nature">
        <title>Sequential evolution of bacterial morphology by co-option of a developmental regulator.</title>
        <authorList>
            <person name="Jiang C."/>
            <person name="Brown P.J."/>
            <person name="Ducret A."/>
            <person name="Brun Y.V."/>
        </authorList>
    </citation>
    <scope>NUCLEOTIDE SEQUENCE [LARGE SCALE GENOMIC DNA]</scope>
    <source>
        <strain evidence="7 8">DSM 16100</strain>
    </source>
</reference>
<keyword evidence="4 5" id="KW-0472">Membrane</keyword>
<dbReference type="STRING" id="1121022.GCA_000376105_02694"/>
<dbReference type="Proteomes" id="UP000017837">
    <property type="component" value="Unassembled WGS sequence"/>
</dbReference>
<dbReference type="EMBL" id="AWGB01000012">
    <property type="protein sequence ID" value="ESQ92561.1"/>
    <property type="molecule type" value="Genomic_DNA"/>
</dbReference>
<evidence type="ECO:0000313" key="7">
    <source>
        <dbReference type="EMBL" id="ESQ92561.1"/>
    </source>
</evidence>
<dbReference type="RefSeq" id="WP_018082365.1">
    <property type="nucleotide sequence ID" value="NZ_AQWM01000013.1"/>
</dbReference>
<accession>V4PW36</accession>
<feature type="domain" description="Bacterial virulence protein VirB8" evidence="6">
    <location>
        <begin position="21"/>
        <end position="232"/>
    </location>
</feature>
<evidence type="ECO:0000259" key="6">
    <source>
        <dbReference type="Pfam" id="PF04335"/>
    </source>
</evidence>
<name>V4PW36_9CAUL</name>
<evidence type="ECO:0000256" key="5">
    <source>
        <dbReference type="SAM" id="Phobius"/>
    </source>
</evidence>
<protein>
    <recommendedName>
        <fullName evidence="6">Bacterial virulence protein VirB8 domain-containing protein</fullName>
    </recommendedName>
</protein>
<sequence>MLDKPATVSAAGERDFYAQSIDWEADRQDRIERSERRAWCVAAVASVTAVIAVIGMASLLPLKKIVPYVFEVDKATGNAELITAVGDGKTVEYQDLLDKHWAKSYVTAHETYMYRLLQADYDTTLGLSANDVGQAYARQFEGPDALDKKLGANSEVRVKVLSITLAKDATGTKAVVRFQKTLSHNESGVTEPPQFYVATLAYEYKPSQHGSEKDLIENPLGYRVTSYRVDSEITAPVPLAAQ</sequence>
<dbReference type="InterPro" id="IPR026264">
    <property type="entry name" value="VirB8/PtlE"/>
</dbReference>
<comment type="caution">
    <text evidence="7">The sequence shown here is derived from an EMBL/GenBank/DDBJ whole genome shotgun (WGS) entry which is preliminary data.</text>
</comment>
<evidence type="ECO:0000313" key="8">
    <source>
        <dbReference type="Proteomes" id="UP000017837"/>
    </source>
</evidence>
<dbReference type="Pfam" id="PF04335">
    <property type="entry name" value="VirB8"/>
    <property type="match status" value="1"/>
</dbReference>
<evidence type="ECO:0000256" key="3">
    <source>
        <dbReference type="ARBA" id="ARBA00022989"/>
    </source>
</evidence>
<dbReference type="GO" id="GO:0016020">
    <property type="term" value="C:membrane"/>
    <property type="evidence" value="ECO:0007669"/>
    <property type="project" value="UniProtKB-SubCell"/>
</dbReference>
<dbReference type="Gene3D" id="3.10.450.230">
    <property type="entry name" value="VirB8 protein"/>
    <property type="match status" value="1"/>
</dbReference>
<evidence type="ECO:0000256" key="2">
    <source>
        <dbReference type="ARBA" id="ARBA00022692"/>
    </source>
</evidence>
<dbReference type="eggNOG" id="COG3736">
    <property type="taxonomic scope" value="Bacteria"/>
</dbReference>
<dbReference type="OrthoDB" id="7366154at2"/>
<dbReference type="PIRSF" id="PIRSF003299">
    <property type="entry name" value="VirB8_PtlE"/>
    <property type="match status" value="1"/>
</dbReference>
<evidence type="ECO:0000256" key="1">
    <source>
        <dbReference type="ARBA" id="ARBA00004167"/>
    </source>
</evidence>
<proteinExistence type="predicted"/>
<dbReference type="AlphaFoldDB" id="V4PW36"/>
<dbReference type="InterPro" id="IPR007430">
    <property type="entry name" value="VirB8"/>
</dbReference>
<evidence type="ECO:0000256" key="4">
    <source>
        <dbReference type="ARBA" id="ARBA00023136"/>
    </source>
</evidence>
<dbReference type="CDD" id="cd16424">
    <property type="entry name" value="VirB8"/>
    <property type="match status" value="1"/>
</dbReference>
<feature type="transmembrane region" description="Helical" evidence="5">
    <location>
        <begin position="38"/>
        <end position="60"/>
    </location>
</feature>
<keyword evidence="8" id="KW-1185">Reference proteome</keyword>
<dbReference type="PATRIC" id="fig|1121022.4.peg.1598"/>
<gene>
    <name evidence="7" type="ORF">ABENE_07950</name>
</gene>
<keyword evidence="3 5" id="KW-1133">Transmembrane helix</keyword>